<evidence type="ECO:0000313" key="2">
    <source>
        <dbReference type="Proteomes" id="UP001146120"/>
    </source>
</evidence>
<gene>
    <name evidence="1" type="ORF">N0F65_003526</name>
</gene>
<reference evidence="1" key="2">
    <citation type="journal article" date="2023" name="Microbiol Resour">
        <title>Decontamination and Annotation of the Draft Genome Sequence of the Oomycete Lagenidium giganteum ARSEF 373.</title>
        <authorList>
            <person name="Morgan W.R."/>
            <person name="Tartar A."/>
        </authorList>
    </citation>
    <scope>NUCLEOTIDE SEQUENCE</scope>
    <source>
        <strain evidence="1">ARSEF 373</strain>
    </source>
</reference>
<organism evidence="1 2">
    <name type="scientific">Lagenidium giganteum</name>
    <dbReference type="NCBI Taxonomy" id="4803"/>
    <lineage>
        <taxon>Eukaryota</taxon>
        <taxon>Sar</taxon>
        <taxon>Stramenopiles</taxon>
        <taxon>Oomycota</taxon>
        <taxon>Peronosporomycetes</taxon>
        <taxon>Pythiales</taxon>
        <taxon>Pythiaceae</taxon>
    </lineage>
</organism>
<protein>
    <submittedName>
        <fullName evidence="1">Uncharacterized protein</fullName>
    </submittedName>
</protein>
<name>A0AAV2Z287_9STRA</name>
<keyword evidence="2" id="KW-1185">Reference proteome</keyword>
<accession>A0AAV2Z287</accession>
<dbReference type="Proteomes" id="UP001146120">
    <property type="component" value="Unassembled WGS sequence"/>
</dbReference>
<dbReference type="AlphaFoldDB" id="A0AAV2Z287"/>
<evidence type="ECO:0000313" key="1">
    <source>
        <dbReference type="EMBL" id="DAZ99739.1"/>
    </source>
</evidence>
<dbReference type="EMBL" id="DAKRPA010000077">
    <property type="protein sequence ID" value="DAZ99739.1"/>
    <property type="molecule type" value="Genomic_DNA"/>
</dbReference>
<proteinExistence type="predicted"/>
<reference evidence="1" key="1">
    <citation type="submission" date="2022-11" db="EMBL/GenBank/DDBJ databases">
        <authorList>
            <person name="Morgan W.R."/>
            <person name="Tartar A."/>
        </authorList>
    </citation>
    <scope>NUCLEOTIDE SEQUENCE</scope>
    <source>
        <strain evidence="1">ARSEF 373</strain>
    </source>
</reference>
<comment type="caution">
    <text evidence="1">The sequence shown here is derived from an EMBL/GenBank/DDBJ whole genome shotgun (WGS) entry which is preliminary data.</text>
</comment>
<sequence>MAPSEVDLRVLEDAVTHTRQRTIAGRSRDAYRNSTVRFVRWMVQFKRCLVPHAFLASLEFDPEHQATKASVTAALDTAPENPPIQFERITARTWVRLPDGSPQQAWEYWC</sequence>